<comment type="catalytic activity">
    <reaction evidence="14 15">
        <text>ATP + H2O = ADP + phosphate + H(+)</text>
        <dbReference type="Rhea" id="RHEA:13065"/>
        <dbReference type="ChEBI" id="CHEBI:15377"/>
        <dbReference type="ChEBI" id="CHEBI:15378"/>
        <dbReference type="ChEBI" id="CHEBI:30616"/>
        <dbReference type="ChEBI" id="CHEBI:43474"/>
        <dbReference type="ChEBI" id="CHEBI:456216"/>
        <dbReference type="EC" id="5.6.2.4"/>
    </reaction>
</comment>
<gene>
    <name evidence="15" type="primary">recB</name>
    <name evidence="19" type="ORF">ABNK63_01535</name>
</gene>
<dbReference type="HAMAP" id="MF_01485">
    <property type="entry name" value="RecB"/>
    <property type="match status" value="1"/>
</dbReference>
<dbReference type="EC" id="3.1.11.5" evidence="15"/>
<evidence type="ECO:0000256" key="8">
    <source>
        <dbReference type="ARBA" id="ARBA00022840"/>
    </source>
</evidence>
<dbReference type="InterPro" id="IPR014016">
    <property type="entry name" value="UvrD-like_ATP-bd"/>
</dbReference>
<feature type="binding site" evidence="16">
    <location>
        <begin position="24"/>
        <end position="31"/>
    </location>
    <ligand>
        <name>ATP</name>
        <dbReference type="ChEBI" id="CHEBI:30616"/>
    </ligand>
</feature>
<keyword evidence="8 15" id="KW-0067">ATP-binding</keyword>
<evidence type="ECO:0000256" key="15">
    <source>
        <dbReference type="HAMAP-Rule" id="MF_01485"/>
    </source>
</evidence>
<evidence type="ECO:0000259" key="18">
    <source>
        <dbReference type="PROSITE" id="PS51217"/>
    </source>
</evidence>
<comment type="miscellaneous">
    <text evidence="15">In the RecBCD complex, RecB has a slow 3'-5' helicase, an exonuclease activity and loads RecA onto ssDNA, RecD has a fast 5'-3' helicase activity, while RecC stimulates the ATPase and processivity of the RecB helicase and contributes to recognition of the Chi site.</text>
</comment>
<dbReference type="SUPFAM" id="SSF52540">
    <property type="entry name" value="P-loop containing nucleoside triphosphate hydrolases"/>
    <property type="match status" value="1"/>
</dbReference>
<evidence type="ECO:0000313" key="19">
    <source>
        <dbReference type="EMBL" id="XBS90351.1"/>
    </source>
</evidence>
<evidence type="ECO:0000256" key="12">
    <source>
        <dbReference type="ARBA" id="ARBA00023235"/>
    </source>
</evidence>
<organism evidence="19">
    <name type="scientific">Rhodanobacter sp. IGA1.0</name>
    <dbReference type="NCBI Taxonomy" id="3158582"/>
    <lineage>
        <taxon>Bacteria</taxon>
        <taxon>Pseudomonadati</taxon>
        <taxon>Pseudomonadota</taxon>
        <taxon>Gammaproteobacteria</taxon>
        <taxon>Lysobacterales</taxon>
        <taxon>Rhodanobacteraceae</taxon>
        <taxon>Rhodanobacter</taxon>
    </lineage>
</organism>
<evidence type="ECO:0000256" key="5">
    <source>
        <dbReference type="ARBA" id="ARBA00022801"/>
    </source>
</evidence>
<comment type="catalytic activity">
    <reaction evidence="13 15">
        <text>Couples ATP hydrolysis with the unwinding of duplex DNA by translocating in the 3'-5' direction.</text>
        <dbReference type="EC" id="5.6.2.4"/>
    </reaction>
</comment>
<dbReference type="PROSITE" id="PS51198">
    <property type="entry name" value="UVRD_HELICASE_ATP_BIND"/>
    <property type="match status" value="1"/>
</dbReference>
<keyword evidence="10 15" id="KW-0238">DNA-binding</keyword>
<comment type="subunit">
    <text evidence="15">Heterotrimer of RecB, RecC and RecD. All subunits contribute to DNA-binding. Interacts with RecA.</text>
</comment>
<dbReference type="EC" id="5.6.2.4" evidence="15"/>
<dbReference type="Gene3D" id="3.90.320.10">
    <property type="match status" value="1"/>
</dbReference>
<protein>
    <recommendedName>
        <fullName evidence="15">RecBCD enzyme subunit RecB</fullName>
        <ecNumber evidence="15">3.1.11.5</ecNumber>
        <ecNumber evidence="15">5.6.2.4</ecNumber>
    </recommendedName>
    <alternativeName>
        <fullName evidence="15">DNA 3'-5' helicase subunit RecB</fullName>
    </alternativeName>
    <alternativeName>
        <fullName evidence="15">Exonuclease V subunit RecB</fullName>
        <shortName evidence="15">ExoV subunit RecB</shortName>
    </alternativeName>
    <alternativeName>
        <fullName evidence="15">Helicase/nuclease RecBCD subunit RecB</fullName>
    </alternativeName>
</protein>
<feature type="region of interest" description="DNA-binding and helicase activity, interacts with RecC" evidence="15">
    <location>
        <begin position="1"/>
        <end position="871"/>
    </location>
</feature>
<feature type="binding site" evidence="15">
    <location>
        <position position="973"/>
    </location>
    <ligand>
        <name>Mg(2+)</name>
        <dbReference type="ChEBI" id="CHEBI:18420"/>
    </ligand>
</feature>
<dbReference type="GO" id="GO:0043138">
    <property type="term" value="F:3'-5' DNA helicase activity"/>
    <property type="evidence" value="ECO:0007669"/>
    <property type="project" value="UniProtKB-UniRule"/>
</dbReference>
<dbReference type="PROSITE" id="PS51217">
    <property type="entry name" value="UVRD_HELICASE_CTER"/>
    <property type="match status" value="1"/>
</dbReference>
<keyword evidence="3 15" id="KW-0547">Nucleotide-binding</keyword>
<keyword evidence="2 15" id="KW-0479">Metal-binding</keyword>
<comment type="catalytic activity">
    <reaction evidence="15">
        <text>Exonucleolytic cleavage (in the presence of ATP) in either 5'- to 3'- or 3'- to 5'-direction to yield 5'-phosphooligonucleotides.</text>
        <dbReference type="EC" id="3.1.11.5"/>
    </reaction>
</comment>
<dbReference type="SUPFAM" id="SSF52980">
    <property type="entry name" value="Restriction endonuclease-like"/>
    <property type="match status" value="1"/>
</dbReference>
<keyword evidence="7 15" id="KW-0269">Exonuclease</keyword>
<feature type="domain" description="UvrD-like helicase ATP-binding" evidence="17">
    <location>
        <begin position="3"/>
        <end position="449"/>
    </location>
</feature>
<keyword evidence="9 15" id="KW-0460">Magnesium</keyword>
<proteinExistence type="inferred from homology"/>
<dbReference type="GO" id="GO:0008854">
    <property type="term" value="F:exodeoxyribonuclease V activity"/>
    <property type="evidence" value="ECO:0007669"/>
    <property type="project" value="UniProtKB-EC"/>
</dbReference>
<feature type="binding site" evidence="15">
    <location>
        <position position="1105"/>
    </location>
    <ligand>
        <name>Mg(2+)</name>
        <dbReference type="ChEBI" id="CHEBI:18420"/>
    </ligand>
</feature>
<dbReference type="GO" id="GO:0009338">
    <property type="term" value="C:exodeoxyribonuclease V complex"/>
    <property type="evidence" value="ECO:0007669"/>
    <property type="project" value="TreeGrafter"/>
</dbReference>
<evidence type="ECO:0000259" key="17">
    <source>
        <dbReference type="PROSITE" id="PS51198"/>
    </source>
</evidence>
<dbReference type="GO" id="GO:0005524">
    <property type="term" value="F:ATP binding"/>
    <property type="evidence" value="ECO:0007669"/>
    <property type="project" value="UniProtKB-UniRule"/>
</dbReference>
<accession>A0AAU7QLI6</accession>
<keyword evidence="1 15" id="KW-0540">Nuclease</keyword>
<dbReference type="RefSeq" id="WP_350016496.1">
    <property type="nucleotide sequence ID" value="NZ_CP157948.1"/>
</dbReference>
<dbReference type="AlphaFoldDB" id="A0AAU7QLI6"/>
<name>A0AAU7QLI6_9GAMM</name>
<comment type="domain">
    <text evidence="15">The N-terminal DNA-binding domain is a ssDNA-dependent ATPase and has ATP-dependent 3'-5' helicase function. This domain interacts with RecC.</text>
</comment>
<dbReference type="Pfam" id="PF12705">
    <property type="entry name" value="PDDEXK_1"/>
    <property type="match status" value="1"/>
</dbReference>
<evidence type="ECO:0000256" key="9">
    <source>
        <dbReference type="ARBA" id="ARBA00022842"/>
    </source>
</evidence>
<dbReference type="GO" id="GO:0000724">
    <property type="term" value="P:double-strand break repair via homologous recombination"/>
    <property type="evidence" value="ECO:0007669"/>
    <property type="project" value="UniProtKB-UniRule"/>
</dbReference>
<keyword evidence="6 15" id="KW-0347">Helicase</keyword>
<evidence type="ECO:0000256" key="1">
    <source>
        <dbReference type="ARBA" id="ARBA00022722"/>
    </source>
</evidence>
<dbReference type="InterPro" id="IPR038726">
    <property type="entry name" value="PDDEXK_AddAB-type"/>
</dbReference>
<dbReference type="Pfam" id="PF00580">
    <property type="entry name" value="UvrD-helicase"/>
    <property type="match status" value="1"/>
</dbReference>
<dbReference type="Gene3D" id="1.10.3170.10">
    <property type="entry name" value="Recbcd, chain B, domain 2"/>
    <property type="match status" value="1"/>
</dbReference>
<dbReference type="Pfam" id="PF13361">
    <property type="entry name" value="UvrD_C"/>
    <property type="match status" value="1"/>
</dbReference>
<feature type="region of interest" description="Nuclease activity, interacts with RecD and RecA" evidence="15">
    <location>
        <begin position="903"/>
        <end position="1207"/>
    </location>
</feature>
<dbReference type="Gene3D" id="1.10.486.10">
    <property type="entry name" value="PCRA, domain 4"/>
    <property type="match status" value="1"/>
</dbReference>
<dbReference type="PANTHER" id="PTHR11070:SF23">
    <property type="entry name" value="RECBCD ENZYME SUBUNIT RECB"/>
    <property type="match status" value="1"/>
</dbReference>
<feature type="binding site" evidence="15">
    <location>
        <position position="1092"/>
    </location>
    <ligand>
        <name>Mg(2+)</name>
        <dbReference type="ChEBI" id="CHEBI:18420"/>
    </ligand>
</feature>
<dbReference type="EMBL" id="CP157948">
    <property type="protein sequence ID" value="XBS90351.1"/>
    <property type="molecule type" value="Genomic_DNA"/>
</dbReference>
<evidence type="ECO:0000256" key="11">
    <source>
        <dbReference type="ARBA" id="ARBA00023204"/>
    </source>
</evidence>
<keyword evidence="11 15" id="KW-0234">DNA repair</keyword>
<dbReference type="InterPro" id="IPR027417">
    <property type="entry name" value="P-loop_NTPase"/>
</dbReference>
<reference evidence="19" key="1">
    <citation type="submission" date="2024-06" db="EMBL/GenBank/DDBJ databases">
        <authorList>
            <person name="Sun Y."/>
        </authorList>
    </citation>
    <scope>NUCLEOTIDE SEQUENCE</scope>
    <source>
        <strain evidence="19">IGA1.0</strain>
    </source>
</reference>
<dbReference type="CDD" id="cd22352">
    <property type="entry name" value="RecB_C-like"/>
    <property type="match status" value="1"/>
</dbReference>
<dbReference type="GO" id="GO:0005829">
    <property type="term" value="C:cytosol"/>
    <property type="evidence" value="ECO:0007669"/>
    <property type="project" value="TreeGrafter"/>
</dbReference>
<dbReference type="InterPro" id="IPR014017">
    <property type="entry name" value="DNA_helicase_UvrD-like_C"/>
</dbReference>
<dbReference type="GO" id="GO:0003677">
    <property type="term" value="F:DNA binding"/>
    <property type="evidence" value="ECO:0007669"/>
    <property type="project" value="UniProtKB-UniRule"/>
</dbReference>
<keyword evidence="4 15" id="KW-0227">DNA damage</keyword>
<evidence type="ECO:0000256" key="10">
    <source>
        <dbReference type="ARBA" id="ARBA00023125"/>
    </source>
</evidence>
<evidence type="ECO:0000256" key="2">
    <source>
        <dbReference type="ARBA" id="ARBA00022723"/>
    </source>
</evidence>
<comment type="similarity">
    <text evidence="15">Belongs to the helicase family. UvrD subfamily.</text>
</comment>
<dbReference type="InterPro" id="IPR011335">
    <property type="entry name" value="Restrct_endonuc-II-like"/>
</dbReference>
<keyword evidence="5 15" id="KW-0378">Hydrolase</keyword>
<evidence type="ECO:0000256" key="16">
    <source>
        <dbReference type="PROSITE-ProRule" id="PRU00560"/>
    </source>
</evidence>
<dbReference type="PANTHER" id="PTHR11070">
    <property type="entry name" value="UVRD / RECB / PCRA DNA HELICASE FAMILY MEMBER"/>
    <property type="match status" value="1"/>
</dbReference>
<evidence type="ECO:0000256" key="6">
    <source>
        <dbReference type="ARBA" id="ARBA00022806"/>
    </source>
</evidence>
<dbReference type="InterPro" id="IPR004586">
    <property type="entry name" value="RecB"/>
</dbReference>
<sequence>MSTAAVIDWRSLDLADGGRSLIEASAGTGKTWTIAVLYLRLLLERQLSPRQIVVTTFTDAAAQELRERLRGKLQWAVLRASENLAETDDAGSDEGSDGQWLRARWRDDAELRVRDLQRLRLALAEMDVAPVSTLHSLCRRILADHPFACGVAFVMGDMVPGEALLDEVAADLWRRLQQADAGDPLVMLAAQAGDELSLARLTRRLKVCLAPGVSVKRASAAEVDAALDPAWAARLRAVVADGTHFRKGSLLPEYWSELADFLDDRARMPGAKACAGLKEATALTGVLKGSKDNGELIALAVFAERCAEIIESLRAGFWHELAALARAEMRSRLAARHQLTFDSLIQSVGDALAREAERAGDRPLADALFKAWPVALVDEFQDTDGQQYGILDAIYRERDGGTRGRLVMIGDPKQAIYRFRGGDIHAYQRAASAVDATGRLTLDTNHRSSAALVRAFNQFYAVGGTALDAAGESRIAYESVNWTERRAGQPYTIDGEPCPAPLVIHYRSDPPSSQPARRAEALEVCANQIAAMLQSGTHRIGGEPVQPSDLAVLLPTGNDIISLRDALRERGVPCVTSSRSSVFDTEVARELQVVLYAIAHPAELGALRAAVATRLWGASFSELQRWGDDVAQWQPVADTFRSWSQQRAERGILHVVGQLIDRLAARYLQTMAGERVLTDLRHLGELLQAQSEQLTGIEELLAWLKQCREDGAASDNDAADAAQLRIESDSARVRLMTLHASKGLEFPIVFLPLMWNHGERPGDGMSVVNDPRSGQRLAEFSAAARAREAQDLQDERFRVLYVALTRAIHACHLFALPPQRPASASSKTPASGTRRSALDVMLERIDPALGSPELRDATPDIRWIDGWHPLARHDFSGAAAPAVERHARALPPPRSGPLEAKHSFTTLTQGEHRDAVNPGAAAGDEDAAGNVELADADAVVAVEQPSPMTATEAHPGLLALAGVRGTDFGNAVHAVFEHREVGAPMSAQRELIAQCLRDAGVRRKDIEQSALVDLLVSRIQDALDAPLGIAASPALCLADLAAADLRAEMGFHFAMDRVSMPRLRAACAAHGEAELVPASQRVLSGLMNGKIDLIFHHHGRYHVLDYKGNYLGDTLADYAGEALRAQMDASHYRFQALLYTVAVDRYLRQRLGADYRREEQLGECVYLFIRAAGLAPDAGIWRHRFSADLLDAVGEVLASGPTTTEAA</sequence>
<feature type="domain" description="UvrD-like helicase C-terminal" evidence="18">
    <location>
        <begin position="460"/>
        <end position="743"/>
    </location>
</feature>
<evidence type="ECO:0000256" key="3">
    <source>
        <dbReference type="ARBA" id="ARBA00022741"/>
    </source>
</evidence>
<dbReference type="InterPro" id="IPR011604">
    <property type="entry name" value="PDDEXK-like_dom_sf"/>
</dbReference>
<dbReference type="InterPro" id="IPR000212">
    <property type="entry name" value="DNA_helicase_UvrD/REP"/>
</dbReference>
<evidence type="ECO:0000256" key="7">
    <source>
        <dbReference type="ARBA" id="ARBA00022839"/>
    </source>
</evidence>
<evidence type="ECO:0000256" key="4">
    <source>
        <dbReference type="ARBA" id="ARBA00022763"/>
    </source>
</evidence>
<feature type="active site" description="For nuclease activity" evidence="15">
    <location>
        <position position="1105"/>
    </location>
</feature>
<keyword evidence="12 15" id="KW-0413">Isomerase</keyword>
<comment type="function">
    <text evidence="15">A helicase/nuclease that prepares dsDNA breaks (DSB) for recombinational DNA repair. Binds to DSBs and unwinds DNA via a highly rapid and processive ATP-dependent bidirectional helicase activity. Unwinds dsDNA until it encounters a Chi (crossover hotspot instigator) sequence from the 3' direction. Cuts ssDNA a few nucleotides 3' to the Chi site. The properties and activities of the enzyme are changed at Chi. The Chi-altered holoenzyme produces a long 3'-ssDNA overhang and facilitates RecA-binding to the ssDNA for homologous DNA recombination and repair. Holoenzyme degrades any linearized DNA that is unable to undergo homologous recombination. In the holoenzyme this subunit contributes ATPase, 3'-5' helicase, exonuclease activity and loads RecA onto ssDNA.</text>
</comment>
<comment type="domain">
    <text evidence="15">The C-terminal domain has nuclease activity and interacts with RecD. It interacts with RecA, facilitating its loading onto ssDNA.</text>
</comment>
<comment type="cofactor">
    <cofactor evidence="15">
        <name>Mg(2+)</name>
        <dbReference type="ChEBI" id="CHEBI:18420"/>
    </cofactor>
    <text evidence="15">Binds 1 Mg(2+) ion per subunit.</text>
</comment>
<dbReference type="Gene3D" id="3.40.50.300">
    <property type="entry name" value="P-loop containing nucleotide triphosphate hydrolases"/>
    <property type="match status" value="2"/>
</dbReference>
<dbReference type="GO" id="GO:0000287">
    <property type="term" value="F:magnesium ion binding"/>
    <property type="evidence" value="ECO:0007669"/>
    <property type="project" value="UniProtKB-UniRule"/>
</dbReference>
<evidence type="ECO:0000256" key="13">
    <source>
        <dbReference type="ARBA" id="ARBA00034617"/>
    </source>
</evidence>
<evidence type="ECO:0000256" key="14">
    <source>
        <dbReference type="ARBA" id="ARBA00048988"/>
    </source>
</evidence>